<feature type="compositionally biased region" description="Low complexity" evidence="1">
    <location>
        <begin position="262"/>
        <end position="287"/>
    </location>
</feature>
<feature type="compositionally biased region" description="Polar residues" evidence="1">
    <location>
        <begin position="250"/>
        <end position="261"/>
    </location>
</feature>
<keyword evidence="3" id="KW-1185">Reference proteome</keyword>
<evidence type="ECO:0000313" key="3">
    <source>
        <dbReference type="Proteomes" id="UP000315783"/>
    </source>
</evidence>
<accession>A0A545UKZ9</accession>
<evidence type="ECO:0000256" key="1">
    <source>
        <dbReference type="SAM" id="MobiDB-lite"/>
    </source>
</evidence>
<dbReference type="Proteomes" id="UP000315783">
    <property type="component" value="Unassembled WGS sequence"/>
</dbReference>
<evidence type="ECO:0000313" key="2">
    <source>
        <dbReference type="EMBL" id="TQV90141.1"/>
    </source>
</evidence>
<comment type="caution">
    <text evidence="2">The sequence shown here is derived from an EMBL/GenBank/DDBJ whole genome shotgun (WGS) entry which is preliminary data.</text>
</comment>
<dbReference type="AlphaFoldDB" id="A0A545UKZ9"/>
<protein>
    <submittedName>
        <fullName evidence="2">Uncharacterized protein</fullName>
    </submittedName>
</protein>
<gene>
    <name evidence="2" type="ORF">IF1G_11183</name>
</gene>
<dbReference type="OrthoDB" id="10557259at2759"/>
<feature type="region of interest" description="Disordered" evidence="1">
    <location>
        <begin position="17"/>
        <end position="36"/>
    </location>
</feature>
<reference evidence="2 3" key="1">
    <citation type="journal article" date="2019" name="Appl. Microbiol. Biotechnol.">
        <title>Genome sequence of Isaria javanica and comparative genome analysis insights into family S53 peptidase evolution in fungal entomopathogens.</title>
        <authorList>
            <person name="Lin R."/>
            <person name="Zhang X."/>
            <person name="Xin B."/>
            <person name="Zou M."/>
            <person name="Gao Y."/>
            <person name="Qin F."/>
            <person name="Hu Q."/>
            <person name="Xie B."/>
            <person name="Cheng X."/>
        </authorList>
    </citation>
    <scope>NUCLEOTIDE SEQUENCE [LARGE SCALE GENOMIC DNA]</scope>
    <source>
        <strain evidence="2 3">IJ1G</strain>
    </source>
</reference>
<proteinExistence type="predicted"/>
<sequence length="354" mass="39453">MKATLGGLRGNLEAEQMAKTQNDQRDSHLSTNRAESPNLTARSLNVKLQKELGRVASAVEYNKMIVNNSLYPVLEVLDLVVYTLGLLRVECDVDIECQIEPLADTTVSLLDTQISSITETIQVESRGPPLPVAVDERIQKAGGTTSALRLQPAALRSKKPPVSIEHHNAELNIELQQLDMERLYYETLATSTLNSTLGWAQWGCGQLHAFLLECENHLTEKAVVPDYPWRSSSSVYSVKEEEADDEFTSAVVSSGDSTRTGSQTPSKQSPSSPSTPSSSDPLQTDTSPPAPPPLESLLQQMLERDYNWRYRPFLRMLWAIDEFCGQLKTISQDAETQIEEAQSRWEQNCTKTWL</sequence>
<feature type="region of interest" description="Disordered" evidence="1">
    <location>
        <begin position="245"/>
        <end position="295"/>
    </location>
</feature>
<name>A0A545UKZ9_9HYPO</name>
<dbReference type="EMBL" id="SPUK01000034">
    <property type="protein sequence ID" value="TQV90141.1"/>
    <property type="molecule type" value="Genomic_DNA"/>
</dbReference>
<organism evidence="2 3">
    <name type="scientific">Cordyceps javanica</name>
    <dbReference type="NCBI Taxonomy" id="43265"/>
    <lineage>
        <taxon>Eukaryota</taxon>
        <taxon>Fungi</taxon>
        <taxon>Dikarya</taxon>
        <taxon>Ascomycota</taxon>
        <taxon>Pezizomycotina</taxon>
        <taxon>Sordariomycetes</taxon>
        <taxon>Hypocreomycetidae</taxon>
        <taxon>Hypocreales</taxon>
        <taxon>Cordycipitaceae</taxon>
        <taxon>Cordyceps</taxon>
    </lineage>
</organism>